<dbReference type="OrthoDB" id="2680554at2"/>
<dbReference type="STRING" id="1499688.BN000_05248"/>
<dbReference type="AlphaFoldDB" id="A0A0U1P4L8"/>
<name>A0A0U1P4L8_9BACI</name>
<dbReference type="EMBL" id="CVRB01000007">
    <property type="protein sequence ID" value="CRK85176.1"/>
    <property type="molecule type" value="Genomic_DNA"/>
</dbReference>
<evidence type="ECO:0000313" key="2">
    <source>
        <dbReference type="EMBL" id="CRK85176.1"/>
    </source>
</evidence>
<keyword evidence="1" id="KW-0812">Transmembrane</keyword>
<protein>
    <submittedName>
        <fullName evidence="2">YoaS</fullName>
    </submittedName>
</protein>
<dbReference type="RefSeq" id="WP_090639970.1">
    <property type="nucleotide sequence ID" value="NZ_CVRB01000007.1"/>
</dbReference>
<dbReference type="Proteomes" id="UP000199087">
    <property type="component" value="Unassembled WGS sequence"/>
</dbReference>
<accession>A0A0U1P4L8</accession>
<feature type="transmembrane region" description="Helical" evidence="1">
    <location>
        <begin position="120"/>
        <end position="145"/>
    </location>
</feature>
<dbReference type="InterPro" id="IPR021354">
    <property type="entry name" value="DUF2975"/>
</dbReference>
<feature type="transmembrane region" description="Helical" evidence="1">
    <location>
        <begin position="91"/>
        <end position="114"/>
    </location>
</feature>
<proteinExistence type="predicted"/>
<sequence>MRQKELSVWLKLIIVICGFFGLLLCIYFSPEIGKSILLNSEDLKMLYNPFITFIWITGIPFFIALVLGWQICSDIGSDQAFTVKNANKLKIISVLSMIEGVLYVGALLYIFVVGSYHTNVLIFLLLILFFSVVISVFTSMLSHLVRKASEIKHDNDLTI</sequence>
<keyword evidence="1" id="KW-1133">Transmembrane helix</keyword>
<reference evidence="3" key="1">
    <citation type="submission" date="2015-05" db="EMBL/GenBank/DDBJ databases">
        <authorList>
            <person name="Urmite Genomes"/>
        </authorList>
    </citation>
    <scope>NUCLEOTIDE SEQUENCE [LARGE SCALE GENOMIC DNA]</scope>
    <source>
        <strain evidence="3">LF1</strain>
    </source>
</reference>
<keyword evidence="1" id="KW-0472">Membrane</keyword>
<gene>
    <name evidence="2" type="ORF">BN000_05248</name>
</gene>
<keyword evidence="3" id="KW-1185">Reference proteome</keyword>
<feature type="transmembrane region" description="Helical" evidence="1">
    <location>
        <begin position="12"/>
        <end position="30"/>
    </location>
</feature>
<evidence type="ECO:0000256" key="1">
    <source>
        <dbReference type="SAM" id="Phobius"/>
    </source>
</evidence>
<evidence type="ECO:0000313" key="3">
    <source>
        <dbReference type="Proteomes" id="UP000199087"/>
    </source>
</evidence>
<dbReference type="Pfam" id="PF11188">
    <property type="entry name" value="DUF2975"/>
    <property type="match status" value="1"/>
</dbReference>
<organism evidence="2 3">
    <name type="scientific">Neobacillus massiliamazoniensis</name>
    <dbReference type="NCBI Taxonomy" id="1499688"/>
    <lineage>
        <taxon>Bacteria</taxon>
        <taxon>Bacillati</taxon>
        <taxon>Bacillota</taxon>
        <taxon>Bacilli</taxon>
        <taxon>Bacillales</taxon>
        <taxon>Bacillaceae</taxon>
        <taxon>Neobacillus</taxon>
    </lineage>
</organism>
<feature type="transmembrane region" description="Helical" evidence="1">
    <location>
        <begin position="50"/>
        <end position="71"/>
    </location>
</feature>